<evidence type="ECO:0000313" key="2">
    <source>
        <dbReference type="EMBL" id="ORE03526.1"/>
    </source>
</evidence>
<gene>
    <name evidence="2" type="ORF">BCV72DRAFT_29610</name>
</gene>
<dbReference type="VEuPathDB" id="FungiDB:BCV72DRAFT_29610"/>
<name>A0A1X0QUU4_RHIZD</name>
<dbReference type="Proteomes" id="UP000242414">
    <property type="component" value="Unassembled WGS sequence"/>
</dbReference>
<evidence type="ECO:0000256" key="1">
    <source>
        <dbReference type="SAM" id="Phobius"/>
    </source>
</evidence>
<dbReference type="EMBL" id="KV922000">
    <property type="protein sequence ID" value="ORE03526.1"/>
    <property type="molecule type" value="Genomic_DNA"/>
</dbReference>
<proteinExistence type="predicted"/>
<keyword evidence="1" id="KW-0472">Membrane</keyword>
<accession>A0A1X0QUU4</accession>
<keyword evidence="1" id="KW-1133">Transmembrane helix</keyword>
<keyword evidence="1" id="KW-0812">Transmembrane</keyword>
<organism evidence="2">
    <name type="scientific">Rhizopus microsporus var. microsporus</name>
    <dbReference type="NCBI Taxonomy" id="86635"/>
    <lineage>
        <taxon>Eukaryota</taxon>
        <taxon>Fungi</taxon>
        <taxon>Fungi incertae sedis</taxon>
        <taxon>Mucoromycota</taxon>
        <taxon>Mucoromycotina</taxon>
        <taxon>Mucoromycetes</taxon>
        <taxon>Mucorales</taxon>
        <taxon>Mucorineae</taxon>
        <taxon>Rhizopodaceae</taxon>
        <taxon>Rhizopus</taxon>
    </lineage>
</organism>
<protein>
    <submittedName>
        <fullName evidence="2">Uncharacterized protein</fullName>
    </submittedName>
</protein>
<feature type="transmembrane region" description="Helical" evidence="1">
    <location>
        <begin position="62"/>
        <end position="80"/>
    </location>
</feature>
<dbReference type="AlphaFoldDB" id="A0A1X0QUU4"/>
<sequence>MRYIAIIWIIFGILSYETHGFYTRIKSCNAYSNMVTTICKKAKRCLSFKTLVIHAVYPEKRTMVSILFLFVFFISLHQMTRWRSRNAKKRFRE</sequence>
<reference evidence="2" key="1">
    <citation type="journal article" date="2016" name="Proc. Natl. Acad. Sci. U.S.A.">
        <title>Lipid metabolic changes in an early divergent fungus govern the establishment of a mutualistic symbiosis with endobacteria.</title>
        <authorList>
            <person name="Lastovetsky O.A."/>
            <person name="Gaspar M.L."/>
            <person name="Mondo S.J."/>
            <person name="LaButti K.M."/>
            <person name="Sandor L."/>
            <person name="Grigoriev I.V."/>
            <person name="Henry S.A."/>
            <person name="Pawlowska T.E."/>
        </authorList>
    </citation>
    <scope>NUCLEOTIDE SEQUENCE [LARGE SCALE GENOMIC DNA]</scope>
    <source>
        <strain evidence="2">ATCC 52814</strain>
    </source>
</reference>